<dbReference type="InterPro" id="IPR011990">
    <property type="entry name" value="TPR-like_helical_dom_sf"/>
</dbReference>
<dbReference type="PROSITE" id="PS50011">
    <property type="entry name" value="PROTEIN_KINASE_DOM"/>
    <property type="match status" value="1"/>
</dbReference>
<keyword evidence="7" id="KW-0802">TPR repeat</keyword>
<keyword evidence="3 12" id="KW-0808">Transferase</keyword>
<dbReference type="SUPFAM" id="SSF48452">
    <property type="entry name" value="TPR-like"/>
    <property type="match status" value="1"/>
</dbReference>
<keyword evidence="10" id="KW-1133">Transmembrane helix</keyword>
<dbReference type="InterPro" id="IPR011009">
    <property type="entry name" value="Kinase-like_dom_sf"/>
</dbReference>
<dbReference type="PROSITE" id="PS50005">
    <property type="entry name" value="TPR"/>
    <property type="match status" value="1"/>
</dbReference>
<dbReference type="PANTHER" id="PTHR43289:SF6">
    <property type="entry name" value="SERINE_THREONINE-PROTEIN KINASE NEKL-3"/>
    <property type="match status" value="1"/>
</dbReference>
<dbReference type="SMART" id="SM00028">
    <property type="entry name" value="TPR"/>
    <property type="match status" value="5"/>
</dbReference>
<dbReference type="Pfam" id="PF00069">
    <property type="entry name" value="Pkinase"/>
    <property type="match status" value="1"/>
</dbReference>
<evidence type="ECO:0000256" key="8">
    <source>
        <dbReference type="PROSITE-ProRule" id="PRU10141"/>
    </source>
</evidence>
<dbReference type="STRING" id="1387353.BSF38_01982"/>
<dbReference type="Pfam" id="PF13424">
    <property type="entry name" value="TPR_12"/>
    <property type="match status" value="1"/>
</dbReference>
<organism evidence="12 13">
    <name type="scientific">Paludisphaera borealis</name>
    <dbReference type="NCBI Taxonomy" id="1387353"/>
    <lineage>
        <taxon>Bacteria</taxon>
        <taxon>Pseudomonadati</taxon>
        <taxon>Planctomycetota</taxon>
        <taxon>Planctomycetia</taxon>
        <taxon>Isosphaerales</taxon>
        <taxon>Isosphaeraceae</taxon>
        <taxon>Paludisphaera</taxon>
    </lineage>
</organism>
<evidence type="ECO:0000256" key="4">
    <source>
        <dbReference type="ARBA" id="ARBA00022741"/>
    </source>
</evidence>
<name>A0A1U7CNL4_9BACT</name>
<evidence type="ECO:0000259" key="11">
    <source>
        <dbReference type="PROSITE" id="PS50011"/>
    </source>
</evidence>
<dbReference type="AlphaFoldDB" id="A0A1U7CNL4"/>
<keyword evidence="2" id="KW-0723">Serine/threonine-protein kinase</keyword>
<keyword evidence="5 12" id="KW-0418">Kinase</keyword>
<gene>
    <name evidence="12" type="primary">pknB_10</name>
    <name evidence="12" type="ORF">BSF38_01982</name>
</gene>
<evidence type="ECO:0000256" key="6">
    <source>
        <dbReference type="ARBA" id="ARBA00022840"/>
    </source>
</evidence>
<keyword evidence="10" id="KW-0472">Membrane</keyword>
<feature type="repeat" description="TPR" evidence="7">
    <location>
        <begin position="661"/>
        <end position="694"/>
    </location>
</feature>
<dbReference type="KEGG" id="pbor:BSF38_01982"/>
<dbReference type="CDD" id="cd14014">
    <property type="entry name" value="STKc_PknB_like"/>
    <property type="match status" value="1"/>
</dbReference>
<dbReference type="PANTHER" id="PTHR43289">
    <property type="entry name" value="MITOGEN-ACTIVATED PROTEIN KINASE KINASE KINASE 20-RELATED"/>
    <property type="match status" value="1"/>
</dbReference>
<dbReference type="SMART" id="SM00220">
    <property type="entry name" value="S_TKc"/>
    <property type="match status" value="1"/>
</dbReference>
<dbReference type="Gene3D" id="1.25.40.10">
    <property type="entry name" value="Tetratricopeptide repeat domain"/>
    <property type="match status" value="1"/>
</dbReference>
<dbReference type="Pfam" id="PF13432">
    <property type="entry name" value="TPR_16"/>
    <property type="match status" value="1"/>
</dbReference>
<feature type="binding site" evidence="8">
    <location>
        <position position="120"/>
    </location>
    <ligand>
        <name>ATP</name>
        <dbReference type="ChEBI" id="CHEBI:30616"/>
    </ligand>
</feature>
<feature type="transmembrane region" description="Helical" evidence="10">
    <location>
        <begin position="376"/>
        <end position="400"/>
    </location>
</feature>
<dbReference type="Gene3D" id="1.10.510.10">
    <property type="entry name" value="Transferase(Phosphotransferase) domain 1"/>
    <property type="match status" value="1"/>
</dbReference>
<evidence type="ECO:0000313" key="13">
    <source>
        <dbReference type="Proteomes" id="UP000186309"/>
    </source>
</evidence>
<keyword evidence="6 8" id="KW-0067">ATP-binding</keyword>
<dbReference type="PROSITE" id="PS00107">
    <property type="entry name" value="PROTEIN_KINASE_ATP"/>
    <property type="match status" value="1"/>
</dbReference>
<evidence type="ECO:0000256" key="9">
    <source>
        <dbReference type="SAM" id="MobiDB-lite"/>
    </source>
</evidence>
<feature type="domain" description="Protein kinase" evidence="11">
    <location>
        <begin position="91"/>
        <end position="351"/>
    </location>
</feature>
<dbReference type="FunFam" id="1.10.510.10:FF:000021">
    <property type="entry name" value="Serine/threonine protein kinase"/>
    <property type="match status" value="1"/>
</dbReference>
<dbReference type="InterPro" id="IPR019734">
    <property type="entry name" value="TPR_rpt"/>
</dbReference>
<dbReference type="Gene3D" id="3.30.200.20">
    <property type="entry name" value="Phosphorylase Kinase, domain 1"/>
    <property type="match status" value="1"/>
</dbReference>
<dbReference type="PROSITE" id="PS00108">
    <property type="entry name" value="PROTEIN_KINASE_ST"/>
    <property type="match status" value="1"/>
</dbReference>
<evidence type="ECO:0000256" key="3">
    <source>
        <dbReference type="ARBA" id="ARBA00022679"/>
    </source>
</evidence>
<dbReference type="InterPro" id="IPR017441">
    <property type="entry name" value="Protein_kinase_ATP_BS"/>
</dbReference>
<dbReference type="GO" id="GO:0005524">
    <property type="term" value="F:ATP binding"/>
    <property type="evidence" value="ECO:0007669"/>
    <property type="project" value="UniProtKB-UniRule"/>
</dbReference>
<feature type="region of interest" description="Disordered" evidence="9">
    <location>
        <begin position="291"/>
        <end position="312"/>
    </location>
</feature>
<dbReference type="GO" id="GO:0004674">
    <property type="term" value="F:protein serine/threonine kinase activity"/>
    <property type="evidence" value="ECO:0007669"/>
    <property type="project" value="UniProtKB-KW"/>
</dbReference>
<dbReference type="EMBL" id="CP019082">
    <property type="protein sequence ID" value="APW60511.1"/>
    <property type="molecule type" value="Genomic_DNA"/>
</dbReference>
<accession>A0A1U7CNL4</accession>
<protein>
    <recommendedName>
        <fullName evidence="1">non-specific serine/threonine protein kinase</fullName>
        <ecNumber evidence="1">2.7.11.1</ecNumber>
    </recommendedName>
</protein>
<dbReference type="Proteomes" id="UP000186309">
    <property type="component" value="Chromosome"/>
</dbReference>
<evidence type="ECO:0000256" key="7">
    <source>
        <dbReference type="PROSITE-ProRule" id="PRU00339"/>
    </source>
</evidence>
<feature type="compositionally biased region" description="Polar residues" evidence="9">
    <location>
        <begin position="295"/>
        <end position="304"/>
    </location>
</feature>
<reference evidence="13" key="1">
    <citation type="submission" date="2016-12" db="EMBL/GenBank/DDBJ databases">
        <title>Comparative genomics of four Isosphaeraceae planctomycetes: a common pool of plasmids and glycoside hydrolase genes.</title>
        <authorList>
            <person name="Ivanova A."/>
        </authorList>
    </citation>
    <scope>NUCLEOTIDE SEQUENCE [LARGE SCALE GENOMIC DNA]</scope>
    <source>
        <strain evidence="13">PX4</strain>
    </source>
</reference>
<dbReference type="EC" id="2.7.11.1" evidence="1"/>
<evidence type="ECO:0000256" key="5">
    <source>
        <dbReference type="ARBA" id="ARBA00022777"/>
    </source>
</evidence>
<keyword evidence="4 8" id="KW-0547">Nucleotide-binding</keyword>
<dbReference type="SUPFAM" id="SSF56112">
    <property type="entry name" value="Protein kinase-like (PK-like)"/>
    <property type="match status" value="1"/>
</dbReference>
<sequence>MTTIRTERGDGVVAIDMRVSELLEELHDSGRTPEEVCGDFPELLPELRVRWRRVCRLEAELDSIFPPEREEPECLSASSPGAANLPRIPGYEVESLLGRGGMGVVFRARHVRLNRIVAIKLAIAGAYAAPRERERFQREAEAVAALRHANVVQIYDVGDSEGRPYFTMEFIAGGSLAEAAKPTTPRQAASILLALSGALHAAHIAGIIHRDLKPANILIDEDGTPKISDFGLSRRIDDAASLTLNGAVIGTPSYMAPEQAAGDRTAVGAAVDIYALGAILYELLTGRPPVRGETSPETIRQTIHSDPPPPSRLNSKIPRDLEIICLKCLSKDPSRRYASAVSLGADLQRFLDGEAIEAKPEGRIERLWRRGRRNPGYSMLLACVVLLAATLACVGLWLAAERAEMGRRAATERAADERAAEADLHDMARAMSRGALAEARTAFDRAQGRLGRRGSTDLREALVRGRRDLDMAARLEAIRMGRARTVGGVVDDAGTDEAYVQAFRGFGLGGPDEAPEAVAARIRASNARRAVVDALDDWPISSADIRRKEWVLQVARLSAGEEAGWIRNARDPEVRRSRQALERLIEKTPAAAEPVTLLLALAEDFRATGGDPISLLTRVQRARPGDFWANLTLGSALGRAGRHADAIRYQQAALSIRPDAAISYNNLGHCLADSGRPEDAVEYFRSALRLDPTAAVSSYNLGFVLRITGKPNEAIEVVRSGLRANPSDALLHAGLGDSLAAAARHVEAFPEYRQAVSIDPRLAVAQAGLRTTLIRLGRSEEAQAAWRLAIEADPRSIQARDGYAEFCLFLGHEDDYRQERRILLERFDGVSEAQPAERIGRACLLLPASREETERAAILIDRALADRSPPPPAWTRPYFLLAKGLAEYRLDRLDDSISILQGEAAAVMGPCPRMIVAMAKHRLGRKGAAAASLSSAIQSHDWVSFAPDSREAWIYHALRREAENLIGPVTAAKQEKGRD</sequence>
<evidence type="ECO:0000256" key="2">
    <source>
        <dbReference type="ARBA" id="ARBA00022527"/>
    </source>
</evidence>
<dbReference type="InterPro" id="IPR000719">
    <property type="entry name" value="Prot_kinase_dom"/>
</dbReference>
<evidence type="ECO:0000313" key="12">
    <source>
        <dbReference type="EMBL" id="APW60511.1"/>
    </source>
</evidence>
<keyword evidence="10" id="KW-0812">Transmembrane</keyword>
<keyword evidence="13" id="KW-1185">Reference proteome</keyword>
<evidence type="ECO:0000256" key="1">
    <source>
        <dbReference type="ARBA" id="ARBA00012513"/>
    </source>
</evidence>
<dbReference type="InterPro" id="IPR008271">
    <property type="entry name" value="Ser/Thr_kinase_AS"/>
</dbReference>
<evidence type="ECO:0000256" key="10">
    <source>
        <dbReference type="SAM" id="Phobius"/>
    </source>
</evidence>
<dbReference type="PROSITE" id="PS50293">
    <property type="entry name" value="TPR_REGION"/>
    <property type="match status" value="1"/>
</dbReference>
<proteinExistence type="predicted"/>